<feature type="transmembrane region" description="Helical" evidence="7">
    <location>
        <begin position="292"/>
        <end position="317"/>
    </location>
</feature>
<keyword evidence="6 7" id="KW-0472">Membrane</keyword>
<dbReference type="EMBL" id="JBHTIW010000017">
    <property type="protein sequence ID" value="MFD0921955.1"/>
    <property type="molecule type" value="Genomic_DNA"/>
</dbReference>
<evidence type="ECO:0000313" key="9">
    <source>
        <dbReference type="Proteomes" id="UP001597018"/>
    </source>
</evidence>
<evidence type="ECO:0000256" key="1">
    <source>
        <dbReference type="ARBA" id="ARBA00004651"/>
    </source>
</evidence>
<evidence type="ECO:0000256" key="2">
    <source>
        <dbReference type="ARBA" id="ARBA00006386"/>
    </source>
</evidence>
<reference evidence="9" key="1">
    <citation type="journal article" date="2019" name="Int. J. Syst. Evol. Microbiol.">
        <title>The Global Catalogue of Microorganisms (GCM) 10K type strain sequencing project: providing services to taxonomists for standard genome sequencing and annotation.</title>
        <authorList>
            <consortium name="The Broad Institute Genomics Platform"/>
            <consortium name="The Broad Institute Genome Sequencing Center for Infectious Disease"/>
            <person name="Wu L."/>
            <person name="Ma J."/>
        </authorList>
    </citation>
    <scope>NUCLEOTIDE SEQUENCE [LARGE SCALE GENOMIC DNA]</scope>
    <source>
        <strain evidence="9">CCUG 56401</strain>
    </source>
</reference>
<name>A0ABW3FUY1_9PSEU</name>
<evidence type="ECO:0000256" key="3">
    <source>
        <dbReference type="ARBA" id="ARBA00022475"/>
    </source>
</evidence>
<evidence type="ECO:0000256" key="5">
    <source>
        <dbReference type="ARBA" id="ARBA00022989"/>
    </source>
</evidence>
<feature type="transmembrane region" description="Helical" evidence="7">
    <location>
        <begin position="116"/>
        <end position="137"/>
    </location>
</feature>
<feature type="transmembrane region" description="Helical" evidence="7">
    <location>
        <begin position="196"/>
        <end position="215"/>
    </location>
</feature>
<comment type="caution">
    <text evidence="8">The sequence shown here is derived from an EMBL/GenBank/DDBJ whole genome shotgun (WGS) entry which is preliminary data.</text>
</comment>
<dbReference type="PANTHER" id="PTHR42775:SF1">
    <property type="entry name" value="PERMEASE RV2963-RELATED"/>
    <property type="match status" value="1"/>
</dbReference>
<evidence type="ECO:0000256" key="7">
    <source>
        <dbReference type="SAM" id="Phobius"/>
    </source>
</evidence>
<dbReference type="PANTHER" id="PTHR42775">
    <property type="entry name" value="PERMEASE RV2963-RELATED"/>
    <property type="match status" value="1"/>
</dbReference>
<keyword evidence="4 7" id="KW-0812">Transmembrane</keyword>
<comment type="subcellular location">
    <subcellularLocation>
        <location evidence="1">Cell membrane</location>
        <topology evidence="1">Multi-pass membrane protein</topology>
    </subcellularLocation>
</comment>
<dbReference type="InterPro" id="IPR053166">
    <property type="entry name" value="UPF0718_permease"/>
</dbReference>
<accession>A0ABW3FUY1</accession>
<organism evidence="8 9">
    <name type="scientific">Saccharopolyspora rosea</name>
    <dbReference type="NCBI Taxonomy" id="524884"/>
    <lineage>
        <taxon>Bacteria</taxon>
        <taxon>Bacillati</taxon>
        <taxon>Actinomycetota</taxon>
        <taxon>Actinomycetes</taxon>
        <taxon>Pseudonocardiales</taxon>
        <taxon>Pseudonocardiaceae</taxon>
        <taxon>Saccharopolyspora</taxon>
    </lineage>
</organism>
<evidence type="ECO:0000256" key="4">
    <source>
        <dbReference type="ARBA" id="ARBA00022692"/>
    </source>
</evidence>
<dbReference type="Proteomes" id="UP001597018">
    <property type="component" value="Unassembled WGS sequence"/>
</dbReference>
<keyword evidence="3" id="KW-1003">Cell membrane</keyword>
<dbReference type="RefSeq" id="WP_345601072.1">
    <property type="nucleotide sequence ID" value="NZ_BAABLT010000026.1"/>
</dbReference>
<feature type="transmembrane region" description="Helical" evidence="7">
    <location>
        <begin position="256"/>
        <end position="280"/>
    </location>
</feature>
<feature type="transmembrane region" description="Helical" evidence="7">
    <location>
        <begin position="337"/>
        <end position="357"/>
    </location>
</feature>
<feature type="transmembrane region" description="Helical" evidence="7">
    <location>
        <begin position="227"/>
        <end position="250"/>
    </location>
</feature>
<sequence>MIDAVLRALAMAGSMAWEILWALVLGFGLSAVVQAVVPKEAVVRLLGDDRPVTLVTATAAGAASSSCSYAAVALARSLFRKGAGFTAAITFEVASTNLVLELGVLLALLLGWQFTAAEFVGGPVMIVLLAVLFRLVLSRRAVERAREQADRGLAGSMEGHAAMDMSVGWRRLFSPEAFTAVAHVFVMEWAAIWKDLVAGLLIAGAVGAWVPHDVWRALFLTDDPLLGAVWGPIIGPVVAVLSFVCSIGNVPLAVVLWTGGISFGGVVSFIFADLIILPILNIYRKYYGAGMAGLLGASLFATAVLAGYAVELLFGAAGWVPPRSGARLPAEGISWNYTTWLNIAAIVVAGALLARFVRTGGLPMLRMMGGEPG</sequence>
<evidence type="ECO:0000313" key="8">
    <source>
        <dbReference type="EMBL" id="MFD0921955.1"/>
    </source>
</evidence>
<keyword evidence="9" id="KW-1185">Reference proteome</keyword>
<dbReference type="Pfam" id="PF03773">
    <property type="entry name" value="ArsP_1"/>
    <property type="match status" value="1"/>
</dbReference>
<comment type="similarity">
    <text evidence="2">Belongs to the UPF0718 family.</text>
</comment>
<proteinExistence type="inferred from homology"/>
<feature type="transmembrane region" description="Helical" evidence="7">
    <location>
        <begin position="87"/>
        <end position="110"/>
    </location>
</feature>
<evidence type="ECO:0000256" key="6">
    <source>
        <dbReference type="ARBA" id="ARBA00023136"/>
    </source>
</evidence>
<feature type="transmembrane region" description="Helical" evidence="7">
    <location>
        <begin position="51"/>
        <end position="75"/>
    </location>
</feature>
<gene>
    <name evidence="8" type="ORF">ACFQ16_19600</name>
</gene>
<keyword evidence="5 7" id="KW-1133">Transmembrane helix</keyword>
<protein>
    <submittedName>
        <fullName evidence="8">Permease</fullName>
    </submittedName>
</protein>
<dbReference type="InterPro" id="IPR005524">
    <property type="entry name" value="DUF318"/>
</dbReference>